<dbReference type="HOGENOM" id="CLU_2437796_0_0_5"/>
<keyword evidence="2" id="KW-1185">Reference proteome</keyword>
<protein>
    <submittedName>
        <fullName evidence="1">Uncharacterized protein</fullName>
    </submittedName>
</protein>
<dbReference type="AlphaFoldDB" id="A0A068T0K8"/>
<proteinExistence type="predicted"/>
<accession>A0A068T0K8</accession>
<sequence>MRCGNGMPGERSLLNIDEIYIASAIPSGEISDGMLYSEGVLIAAELGGNREPTRAVLNGSMCDVCCSRLFVDAARQTKTMIIGWSIFRIG</sequence>
<evidence type="ECO:0000313" key="2">
    <source>
        <dbReference type="Proteomes" id="UP000028181"/>
    </source>
</evidence>
<keyword evidence="1" id="KW-0614">Plasmid</keyword>
<reference evidence="2" key="1">
    <citation type="journal article" date="2014" name="BMC Genomics">
        <title>Genome sequencing of two Neorhizobium galegae strains reveals a noeT gene responsible for the unusual acetylation of the nodulation factors.</title>
        <authorList>
            <person name="Osterman J."/>
            <person name="Marsh J."/>
            <person name="Laine P.K."/>
            <person name="Zeng Z."/>
            <person name="Alatalo E."/>
            <person name="Sullivan J.T."/>
            <person name="Young J.P."/>
            <person name="Thomas-Oates J."/>
            <person name="Paulin L."/>
            <person name="Lindstrom K."/>
        </authorList>
    </citation>
    <scope>NUCLEOTIDE SEQUENCE [LARGE SCALE GENOMIC DNA]</scope>
    <source>
        <strain evidence="2">HAMBI 540</strain>
    </source>
</reference>
<evidence type="ECO:0000313" key="1">
    <source>
        <dbReference type="EMBL" id="CDN51913.1"/>
    </source>
</evidence>
<name>A0A068T0K8_NEOGA</name>
<dbReference type="Proteomes" id="UP000028181">
    <property type="component" value="Plasmid pHAMBI540a"/>
</dbReference>
<gene>
    <name evidence="1" type="ORF">RG540_PA12370</name>
</gene>
<dbReference type="KEGG" id="ngg:RG540_PA12370"/>
<geneLocation type="plasmid" evidence="2">
    <name>II</name>
</geneLocation>
<organism evidence="1 2">
    <name type="scientific">Neorhizobium galegae bv. orientalis str. HAMBI 540</name>
    <dbReference type="NCBI Taxonomy" id="1028800"/>
    <lineage>
        <taxon>Bacteria</taxon>
        <taxon>Pseudomonadati</taxon>
        <taxon>Pseudomonadota</taxon>
        <taxon>Alphaproteobacteria</taxon>
        <taxon>Hyphomicrobiales</taxon>
        <taxon>Rhizobiaceae</taxon>
        <taxon>Rhizobium/Agrobacterium group</taxon>
        <taxon>Neorhizobium</taxon>
    </lineage>
</organism>
<dbReference type="EMBL" id="HG938354">
    <property type="protein sequence ID" value="CDN51913.1"/>
    <property type="molecule type" value="Genomic_DNA"/>
</dbReference>